<feature type="non-terminal residue" evidence="2">
    <location>
        <position position="157"/>
    </location>
</feature>
<accession>A0A3N4H6K6</accession>
<dbReference type="AlphaFoldDB" id="A0A3N4H6K6"/>
<organism evidence="2 3">
    <name type="scientific">Ascobolus immersus RN42</name>
    <dbReference type="NCBI Taxonomy" id="1160509"/>
    <lineage>
        <taxon>Eukaryota</taxon>
        <taxon>Fungi</taxon>
        <taxon>Dikarya</taxon>
        <taxon>Ascomycota</taxon>
        <taxon>Pezizomycotina</taxon>
        <taxon>Pezizomycetes</taxon>
        <taxon>Pezizales</taxon>
        <taxon>Ascobolaceae</taxon>
        <taxon>Ascobolus</taxon>
    </lineage>
</organism>
<evidence type="ECO:0000256" key="1">
    <source>
        <dbReference type="SAM" id="MobiDB-lite"/>
    </source>
</evidence>
<reference evidence="2 3" key="1">
    <citation type="journal article" date="2018" name="Nat. Ecol. Evol.">
        <title>Pezizomycetes genomes reveal the molecular basis of ectomycorrhizal truffle lifestyle.</title>
        <authorList>
            <person name="Murat C."/>
            <person name="Payen T."/>
            <person name="Noel B."/>
            <person name="Kuo A."/>
            <person name="Morin E."/>
            <person name="Chen J."/>
            <person name="Kohler A."/>
            <person name="Krizsan K."/>
            <person name="Balestrini R."/>
            <person name="Da Silva C."/>
            <person name="Montanini B."/>
            <person name="Hainaut M."/>
            <person name="Levati E."/>
            <person name="Barry K.W."/>
            <person name="Belfiori B."/>
            <person name="Cichocki N."/>
            <person name="Clum A."/>
            <person name="Dockter R.B."/>
            <person name="Fauchery L."/>
            <person name="Guy J."/>
            <person name="Iotti M."/>
            <person name="Le Tacon F."/>
            <person name="Lindquist E.A."/>
            <person name="Lipzen A."/>
            <person name="Malagnac F."/>
            <person name="Mello A."/>
            <person name="Molinier V."/>
            <person name="Miyauchi S."/>
            <person name="Poulain J."/>
            <person name="Riccioni C."/>
            <person name="Rubini A."/>
            <person name="Sitrit Y."/>
            <person name="Splivallo R."/>
            <person name="Traeger S."/>
            <person name="Wang M."/>
            <person name="Zifcakova L."/>
            <person name="Wipf D."/>
            <person name="Zambonelli A."/>
            <person name="Paolocci F."/>
            <person name="Nowrousian M."/>
            <person name="Ottonello S."/>
            <person name="Baldrian P."/>
            <person name="Spatafora J.W."/>
            <person name="Henrissat B."/>
            <person name="Nagy L.G."/>
            <person name="Aury J.M."/>
            <person name="Wincker P."/>
            <person name="Grigoriev I.V."/>
            <person name="Bonfante P."/>
            <person name="Martin F.M."/>
        </authorList>
    </citation>
    <scope>NUCLEOTIDE SEQUENCE [LARGE SCALE GENOMIC DNA]</scope>
    <source>
        <strain evidence="2 3">RN42</strain>
    </source>
</reference>
<evidence type="ECO:0000313" key="2">
    <source>
        <dbReference type="EMBL" id="RPA70589.1"/>
    </source>
</evidence>
<evidence type="ECO:0000313" key="3">
    <source>
        <dbReference type="Proteomes" id="UP000275078"/>
    </source>
</evidence>
<feature type="compositionally biased region" description="Basic and acidic residues" evidence="1">
    <location>
        <begin position="14"/>
        <end position="33"/>
    </location>
</feature>
<dbReference type="Proteomes" id="UP000275078">
    <property type="component" value="Unassembled WGS sequence"/>
</dbReference>
<protein>
    <submittedName>
        <fullName evidence="2">Uncharacterized protein</fullName>
    </submittedName>
</protein>
<dbReference type="EMBL" id="ML120226">
    <property type="protein sequence ID" value="RPA70589.1"/>
    <property type="molecule type" value="Genomic_DNA"/>
</dbReference>
<feature type="region of interest" description="Disordered" evidence="1">
    <location>
        <begin position="1"/>
        <end position="33"/>
    </location>
</feature>
<sequence>MVDRKFEPFPTDPVKAKAERREREEEEKRREEEERNLAILAEWNYGIVSEFHAHPPKLGGDVQITYRFEVDDRDWFKCKLVLIRQPKTPIQESGKDDEFPGQFHHCQFTYNNISDYPYGVTNRRYGLRNGVWDRKLPYCQISITVARARLGFVDSVF</sequence>
<name>A0A3N4H6K6_ASCIM</name>
<proteinExistence type="predicted"/>
<gene>
    <name evidence="2" type="ORF">BJ508DRAFT_316385</name>
</gene>
<keyword evidence="3" id="KW-1185">Reference proteome</keyword>